<reference evidence="2 3" key="1">
    <citation type="journal article" date="2016" name="Nat. Commun.">
        <title>Thousands of microbial genomes shed light on interconnected biogeochemical processes in an aquifer system.</title>
        <authorList>
            <person name="Anantharaman K."/>
            <person name="Brown C.T."/>
            <person name="Hug L.A."/>
            <person name="Sharon I."/>
            <person name="Castelle C.J."/>
            <person name="Probst A.J."/>
            <person name="Thomas B.C."/>
            <person name="Singh A."/>
            <person name="Wilkins M.J."/>
            <person name="Karaoz U."/>
            <person name="Brodie E.L."/>
            <person name="Williams K.H."/>
            <person name="Hubbard S.S."/>
            <person name="Banfield J.F."/>
        </authorList>
    </citation>
    <scope>NUCLEOTIDE SEQUENCE [LARGE SCALE GENOMIC DNA]</scope>
</reference>
<dbReference type="EMBL" id="MGAR01000022">
    <property type="protein sequence ID" value="OGK51642.1"/>
    <property type="molecule type" value="Genomic_DNA"/>
</dbReference>
<comment type="caution">
    <text evidence="2">The sequence shown here is derived from an EMBL/GenBank/DDBJ whole genome shotgun (WGS) entry which is preliminary data.</text>
</comment>
<accession>A0A1F7J7Q4</accession>
<feature type="transmembrane region" description="Helical" evidence="1">
    <location>
        <begin position="7"/>
        <end position="38"/>
    </location>
</feature>
<dbReference type="Proteomes" id="UP000176480">
    <property type="component" value="Unassembled WGS sequence"/>
</dbReference>
<proteinExistence type="predicted"/>
<sequence length="69" mass="7924">MDLTMFIFLAIAYIMVIHFAMGIANYFNVFIFLVYFIIGGVIGWYLGSYLAGFVFAMVVSFILWNDISM</sequence>
<keyword evidence="1" id="KW-0472">Membrane</keyword>
<evidence type="ECO:0000313" key="2">
    <source>
        <dbReference type="EMBL" id="OGK51642.1"/>
    </source>
</evidence>
<organism evidence="2 3">
    <name type="scientific">Candidatus Roizmanbacteria bacterium RIFCSPLOWO2_01_FULL_41_22</name>
    <dbReference type="NCBI Taxonomy" id="1802067"/>
    <lineage>
        <taxon>Bacteria</taxon>
        <taxon>Candidatus Roizmaniibacteriota</taxon>
    </lineage>
</organism>
<evidence type="ECO:0000313" key="3">
    <source>
        <dbReference type="Proteomes" id="UP000176480"/>
    </source>
</evidence>
<protein>
    <submittedName>
        <fullName evidence="2">Uncharacterized protein</fullName>
    </submittedName>
</protein>
<evidence type="ECO:0000256" key="1">
    <source>
        <dbReference type="SAM" id="Phobius"/>
    </source>
</evidence>
<gene>
    <name evidence="2" type="ORF">A2966_04940</name>
</gene>
<dbReference type="AlphaFoldDB" id="A0A1F7J7Q4"/>
<keyword evidence="1" id="KW-1133">Transmembrane helix</keyword>
<keyword evidence="1" id="KW-0812">Transmembrane</keyword>
<name>A0A1F7J7Q4_9BACT</name>
<feature type="transmembrane region" description="Helical" evidence="1">
    <location>
        <begin position="44"/>
        <end position="64"/>
    </location>
</feature>